<dbReference type="GO" id="GO:0005546">
    <property type="term" value="F:phosphatidylinositol-4,5-bisphosphate binding"/>
    <property type="evidence" value="ECO:0007669"/>
    <property type="project" value="InterPro"/>
</dbReference>
<reference evidence="5" key="1">
    <citation type="submission" date="2023-05" db="EMBL/GenBank/DDBJ databases">
        <authorList>
            <person name="Huff M."/>
        </authorList>
    </citation>
    <scope>NUCLEOTIDE SEQUENCE</scope>
</reference>
<comment type="similarity">
    <text evidence="1 3">Belongs to the EXO70 family.</text>
</comment>
<keyword evidence="2 3" id="KW-0813">Transport</keyword>
<dbReference type="EMBL" id="OU503039">
    <property type="protein sequence ID" value="CAI9759540.1"/>
    <property type="molecule type" value="Genomic_DNA"/>
</dbReference>
<organism evidence="5 6">
    <name type="scientific">Fraxinus pennsylvanica</name>
    <dbReference type="NCBI Taxonomy" id="56036"/>
    <lineage>
        <taxon>Eukaryota</taxon>
        <taxon>Viridiplantae</taxon>
        <taxon>Streptophyta</taxon>
        <taxon>Embryophyta</taxon>
        <taxon>Tracheophyta</taxon>
        <taxon>Spermatophyta</taxon>
        <taxon>Magnoliopsida</taxon>
        <taxon>eudicotyledons</taxon>
        <taxon>Gunneridae</taxon>
        <taxon>Pentapetalae</taxon>
        <taxon>asterids</taxon>
        <taxon>lamiids</taxon>
        <taxon>Lamiales</taxon>
        <taxon>Oleaceae</taxon>
        <taxon>Oleeae</taxon>
        <taxon>Fraxinus</taxon>
    </lineage>
</organism>
<dbReference type="InterPro" id="IPR016159">
    <property type="entry name" value="Cullin_repeat-like_dom_sf"/>
</dbReference>
<dbReference type="FunFam" id="1.20.1280.170:FF:000007">
    <property type="entry name" value="Exocyst subunit Exo70 family protein"/>
    <property type="match status" value="1"/>
</dbReference>
<dbReference type="PANTHER" id="PTHR12542:SF85">
    <property type="entry name" value="EXOCYST SUBUNIT EXO70 FAMILY PROTEIN"/>
    <property type="match status" value="1"/>
</dbReference>
<name>A0AAD1Z1H9_9LAMI</name>
<dbReference type="Pfam" id="PF03081">
    <property type="entry name" value="Exo70_C"/>
    <property type="match status" value="1"/>
</dbReference>
<dbReference type="InterPro" id="IPR004140">
    <property type="entry name" value="Exo70"/>
</dbReference>
<evidence type="ECO:0000256" key="1">
    <source>
        <dbReference type="ARBA" id="ARBA00006756"/>
    </source>
</evidence>
<keyword evidence="3" id="KW-0653">Protein transport</keyword>
<dbReference type="Gene3D" id="1.20.1280.170">
    <property type="entry name" value="Exocyst complex component Exo70"/>
    <property type="match status" value="1"/>
</dbReference>
<dbReference type="GO" id="GO:0015031">
    <property type="term" value="P:protein transport"/>
    <property type="evidence" value="ECO:0007669"/>
    <property type="project" value="UniProtKB-KW"/>
</dbReference>
<dbReference type="AlphaFoldDB" id="A0AAD1Z1H9"/>
<gene>
    <name evidence="5" type="ORF">FPE_LOCUS6970</name>
</gene>
<dbReference type="GO" id="GO:0006887">
    <property type="term" value="P:exocytosis"/>
    <property type="evidence" value="ECO:0007669"/>
    <property type="project" value="UniProtKB-KW"/>
</dbReference>
<evidence type="ECO:0000259" key="4">
    <source>
        <dbReference type="Pfam" id="PF03081"/>
    </source>
</evidence>
<dbReference type="InterPro" id="IPR046364">
    <property type="entry name" value="Exo70_C"/>
</dbReference>
<comment type="function">
    <text evidence="3">Component of the exocyst complex.</text>
</comment>
<evidence type="ECO:0000256" key="2">
    <source>
        <dbReference type="ARBA" id="ARBA00022448"/>
    </source>
</evidence>
<proteinExistence type="inferred from homology"/>
<accession>A0AAD1Z1H9</accession>
<evidence type="ECO:0000313" key="6">
    <source>
        <dbReference type="Proteomes" id="UP000834106"/>
    </source>
</evidence>
<feature type="domain" description="Exocyst complex subunit Exo70 C-terminal" evidence="4">
    <location>
        <begin position="279"/>
        <end position="636"/>
    </location>
</feature>
<protein>
    <recommendedName>
        <fullName evidence="3">Exocyst subunit Exo70 family protein</fullName>
    </recommendedName>
</protein>
<dbReference type="PANTHER" id="PTHR12542">
    <property type="entry name" value="EXOCYST COMPLEX PROTEIN EXO70"/>
    <property type="match status" value="1"/>
</dbReference>
<evidence type="ECO:0000313" key="5">
    <source>
        <dbReference type="EMBL" id="CAI9759540.1"/>
    </source>
</evidence>
<evidence type="ECO:0000256" key="3">
    <source>
        <dbReference type="RuleBase" id="RU365026"/>
    </source>
</evidence>
<sequence length="672" mass="76263">MDKGFENLLSARKLLKASVEKSKALGLSLEKTGPRLDEINQRLPSLEVSIRPIRAQRDALGAVGGHINRAVVPAAAVLKVFDAIHGLEKSLSDPQSDLPGYLGVLKRLQEATRFLGENCGMAIQWLADIVEYLEDHKVADNKFISGLKKALECLRELEVGEEKGHLDGGLLEVALDRLENEFRRLLTENSIPLPMSTPTLPGEQACIAPSPLPVAVIQKLQAILGRLIANNRFDRCLSIYVEVRSLNVRASLQALNLDYLEISVSEFNDVASIEGYIAQWGKHLEFAVKHLLEAEYKLCNDVFERMRLDVWKSCFADIAAQAGILAFLQFGKTVTESKKDPIKLLKLLDIFAALSKLRLDFNRLFGGAACAEIQNWTRDLIKRLIQGACEIFWELSVQVELQRHTPPPLDGSIPRVVTFITDYCNKLLGDDYKPILTQVLVIERSWKHEKFQEGILINELLNLVKSIELNVETWSRAYEDAVLSYIFSMNTHWHLYKHLKGTKIGTLLSDSWLREHEQYKDYYSSLYLRESWGKLPALLSREGLILFSGGRATARDLVKKRLKSFNEAFDDMHRKQSNWVILEKDLREKTRQVIIQTIVPVYRSYMQNYGPLVEQDTSASKYAKYTAQSLEKIFNSLFQPKPVKQGSLRVRQLSGKFNNRVADQPQTSPTVK</sequence>
<keyword evidence="3" id="KW-0268">Exocytosis</keyword>
<dbReference type="Pfam" id="PF20669">
    <property type="entry name" value="Exo70_N"/>
    <property type="match status" value="1"/>
</dbReference>
<keyword evidence="6" id="KW-1185">Reference proteome</keyword>
<dbReference type="SUPFAM" id="SSF74788">
    <property type="entry name" value="Cullin repeat-like"/>
    <property type="match status" value="1"/>
</dbReference>
<dbReference type="GO" id="GO:0000145">
    <property type="term" value="C:exocyst"/>
    <property type="evidence" value="ECO:0007669"/>
    <property type="project" value="InterPro"/>
</dbReference>
<dbReference type="Proteomes" id="UP000834106">
    <property type="component" value="Chromosome 4"/>
</dbReference>